<evidence type="ECO:0000313" key="3">
    <source>
        <dbReference type="EMBL" id="EBA09562.1"/>
    </source>
</evidence>
<dbReference type="RefSeq" id="WP_005855601.1">
    <property type="nucleotide sequence ID" value="NZ_AAYA01000002.1"/>
</dbReference>
<evidence type="ECO:0000256" key="2">
    <source>
        <dbReference type="SAM" id="SignalP"/>
    </source>
</evidence>
<dbReference type="eggNOG" id="COG3904">
    <property type="taxonomic scope" value="Bacteria"/>
</dbReference>
<reference evidence="3 4" key="1">
    <citation type="submission" date="2006-06" db="EMBL/GenBank/DDBJ databases">
        <authorList>
            <person name="Moran M.A."/>
            <person name="Ferriera S."/>
            <person name="Johnson J."/>
            <person name="Kravitz S."/>
            <person name="Beeson K."/>
            <person name="Sutton G."/>
            <person name="Rogers Y.-H."/>
            <person name="Friedman R."/>
            <person name="Frazier M."/>
            <person name="Venter J.C."/>
        </authorList>
    </citation>
    <scope>NUCLEOTIDE SEQUENCE [LARGE SCALE GENOMIC DNA]</scope>
    <source>
        <strain evidence="3 4">E-37</strain>
    </source>
</reference>
<dbReference type="EMBL" id="AAYA01000002">
    <property type="protein sequence ID" value="EBA09562.1"/>
    <property type="molecule type" value="Genomic_DNA"/>
</dbReference>
<proteinExistence type="predicted"/>
<name>A3JYK9_SAGS3</name>
<dbReference type="AlphaFoldDB" id="A3JYK9"/>
<keyword evidence="2" id="KW-0732">Signal</keyword>
<dbReference type="Gene3D" id="3.90.226.10">
    <property type="entry name" value="2-enoyl-CoA Hydratase, Chain A, domain 1"/>
    <property type="match status" value="1"/>
</dbReference>
<dbReference type="InterPro" id="IPR029045">
    <property type="entry name" value="ClpP/crotonase-like_dom_sf"/>
</dbReference>
<sequence>MKRLLAALIVAVLPSAGMTATLALADDPVFGCLVTLDGPIAPGDTNTFLSLIQQASTSSHHADLIWYNEYDDGGPPDIDFKVPLNLCLNSPGGSLTEAMALTDAVHGHLGTMVRPGARCESACALVFMAGSYDTGSDIGYVTSRHLHVDGKLGFHAPSLTVPEGNYDAASVARAYQVSVVATAKIFRNLVNYRFPPSLAARMHETPPEQMFYVTTVREAARWGISVVGVDAPSAFSDAVIRTACGNLYRRTKDQIDSDPDSWNRNAHNGEPVSRPEPETFTYTNFGMEALGTCEGRFLDPGDAYNLARTWWPVASAVQNATWATAAFPDAQPTLFFSFLQSFMAWPGEVPLSALPRNGQVIEMTRRGTCFVYDSNDSLIDREPCTRIQRAEPDGRFLSLHDWPSGARTVVELDGGIRRINGGEAYDWYWPEPKPQGAGETCTQNTSSGNSFCFHPD</sequence>
<evidence type="ECO:0000313" key="4">
    <source>
        <dbReference type="Proteomes" id="UP000005713"/>
    </source>
</evidence>
<keyword evidence="4" id="KW-1185">Reference proteome</keyword>
<keyword evidence="3" id="KW-0449">Lipoprotein</keyword>
<feature type="region of interest" description="Disordered" evidence="1">
    <location>
        <begin position="255"/>
        <end position="277"/>
    </location>
</feature>
<dbReference type="Proteomes" id="UP000005713">
    <property type="component" value="Unassembled WGS sequence"/>
</dbReference>
<accession>A3JYK9</accession>
<evidence type="ECO:0000256" key="1">
    <source>
        <dbReference type="SAM" id="MobiDB-lite"/>
    </source>
</evidence>
<dbReference type="OrthoDB" id="7838311at2"/>
<comment type="caution">
    <text evidence="3">The sequence shown here is derived from an EMBL/GenBank/DDBJ whole genome shotgun (WGS) entry which is preliminary data.</text>
</comment>
<feature type="signal peptide" evidence="2">
    <location>
        <begin position="1"/>
        <end position="25"/>
    </location>
</feature>
<gene>
    <name evidence="3" type="ORF">SSE37_07138</name>
</gene>
<dbReference type="SUPFAM" id="SSF52096">
    <property type="entry name" value="ClpP/crotonase"/>
    <property type="match status" value="1"/>
</dbReference>
<feature type="chain" id="PRO_5002655084" evidence="2">
    <location>
        <begin position="26"/>
        <end position="456"/>
    </location>
</feature>
<protein>
    <submittedName>
        <fullName evidence="3">Lipoprotein, putative</fullName>
    </submittedName>
</protein>
<organism evidence="3 4">
    <name type="scientific">Sagittula stellata (strain ATCC 700073 / DSM 11524 / E-37)</name>
    <dbReference type="NCBI Taxonomy" id="388399"/>
    <lineage>
        <taxon>Bacteria</taxon>
        <taxon>Pseudomonadati</taxon>
        <taxon>Pseudomonadota</taxon>
        <taxon>Alphaproteobacteria</taxon>
        <taxon>Rhodobacterales</taxon>
        <taxon>Roseobacteraceae</taxon>
        <taxon>Sagittula</taxon>
    </lineage>
</organism>